<protein>
    <submittedName>
        <fullName evidence="2">Uncharacterized protein</fullName>
    </submittedName>
</protein>
<feature type="transmembrane region" description="Helical" evidence="1">
    <location>
        <begin position="105"/>
        <end position="126"/>
    </location>
</feature>
<name>A0A9X4KY35_9BACL</name>
<evidence type="ECO:0000313" key="3">
    <source>
        <dbReference type="Proteomes" id="UP001153404"/>
    </source>
</evidence>
<sequence>MPVGFSMVGTLIAVFMLLPSLVFFTWFPPIRVPHGLRESNRIFTILEKAGQVGSLVFLAISKDFFPPSHGSTIVMLLMVVCIVIYYGLWFRYLKDGQSFASLYKPFMIVPIPLAVFPVLAFGFAAWWGQCVWLGVSTALLAIGHWTVSYTIYRQL</sequence>
<dbReference type="RefSeq" id="WP_277537381.1">
    <property type="nucleotide sequence ID" value="NZ_JAPDIA010000008.1"/>
</dbReference>
<evidence type="ECO:0000313" key="2">
    <source>
        <dbReference type="EMBL" id="MDG0813439.1"/>
    </source>
</evidence>
<accession>A0A9X4KY35</accession>
<reference evidence="2" key="1">
    <citation type="submission" date="2022-10" db="EMBL/GenBank/DDBJ databases">
        <title>Comparative genomic analysis of Cohnella hashimotonis sp. nov., isolated from the International Space Station.</title>
        <authorList>
            <person name="Simpson A."/>
            <person name="Venkateswaran K."/>
        </authorList>
    </citation>
    <scope>NUCLEOTIDE SEQUENCE</scope>
    <source>
        <strain evidence="2">DSM 28161</strain>
    </source>
</reference>
<organism evidence="2 3">
    <name type="scientific">Cohnella rhizosphaerae</name>
    <dbReference type="NCBI Taxonomy" id="1457232"/>
    <lineage>
        <taxon>Bacteria</taxon>
        <taxon>Bacillati</taxon>
        <taxon>Bacillota</taxon>
        <taxon>Bacilli</taxon>
        <taxon>Bacillales</taxon>
        <taxon>Paenibacillaceae</taxon>
        <taxon>Cohnella</taxon>
    </lineage>
</organism>
<keyword evidence="1" id="KW-0472">Membrane</keyword>
<dbReference type="Proteomes" id="UP001153404">
    <property type="component" value="Unassembled WGS sequence"/>
</dbReference>
<keyword evidence="1" id="KW-1133">Transmembrane helix</keyword>
<keyword evidence="1" id="KW-0812">Transmembrane</keyword>
<feature type="transmembrane region" description="Helical" evidence="1">
    <location>
        <begin position="6"/>
        <end position="30"/>
    </location>
</feature>
<feature type="transmembrane region" description="Helical" evidence="1">
    <location>
        <begin position="73"/>
        <end position="93"/>
    </location>
</feature>
<gene>
    <name evidence="2" type="ORF">OMP40_32255</name>
</gene>
<dbReference type="AlphaFoldDB" id="A0A9X4KY35"/>
<evidence type="ECO:0000256" key="1">
    <source>
        <dbReference type="SAM" id="Phobius"/>
    </source>
</evidence>
<comment type="caution">
    <text evidence="2">The sequence shown here is derived from an EMBL/GenBank/DDBJ whole genome shotgun (WGS) entry which is preliminary data.</text>
</comment>
<dbReference type="EMBL" id="JAPDIA010000008">
    <property type="protein sequence ID" value="MDG0813439.1"/>
    <property type="molecule type" value="Genomic_DNA"/>
</dbReference>
<keyword evidence="3" id="KW-1185">Reference proteome</keyword>
<proteinExistence type="predicted"/>
<feature type="transmembrane region" description="Helical" evidence="1">
    <location>
        <begin position="132"/>
        <end position="152"/>
    </location>
</feature>